<evidence type="ECO:0000313" key="2">
    <source>
        <dbReference type="Proteomes" id="UP000324222"/>
    </source>
</evidence>
<dbReference type="AlphaFoldDB" id="A0A5B7GZR9"/>
<sequence>MWGIRIVKTGYQPSDLHRPFLMSIEWSNHTQSQGKNVSQ</sequence>
<gene>
    <name evidence="1" type="ORF">E2C01_057223</name>
</gene>
<protein>
    <submittedName>
        <fullName evidence="1">Uncharacterized protein</fullName>
    </submittedName>
</protein>
<evidence type="ECO:0000313" key="1">
    <source>
        <dbReference type="EMBL" id="MPC63129.1"/>
    </source>
</evidence>
<name>A0A5B7GZR9_PORTR</name>
<dbReference type="EMBL" id="VSRR010020436">
    <property type="protein sequence ID" value="MPC63129.1"/>
    <property type="molecule type" value="Genomic_DNA"/>
</dbReference>
<accession>A0A5B7GZR9</accession>
<dbReference type="Proteomes" id="UP000324222">
    <property type="component" value="Unassembled WGS sequence"/>
</dbReference>
<reference evidence="1 2" key="1">
    <citation type="submission" date="2019-05" db="EMBL/GenBank/DDBJ databases">
        <title>Another draft genome of Portunus trituberculatus and its Hox gene families provides insights of decapod evolution.</title>
        <authorList>
            <person name="Jeong J.-H."/>
            <person name="Song I."/>
            <person name="Kim S."/>
            <person name="Choi T."/>
            <person name="Kim D."/>
            <person name="Ryu S."/>
            <person name="Kim W."/>
        </authorList>
    </citation>
    <scope>NUCLEOTIDE SEQUENCE [LARGE SCALE GENOMIC DNA]</scope>
    <source>
        <tissue evidence="1">Muscle</tissue>
    </source>
</reference>
<proteinExistence type="predicted"/>
<keyword evidence="2" id="KW-1185">Reference proteome</keyword>
<comment type="caution">
    <text evidence="1">The sequence shown here is derived from an EMBL/GenBank/DDBJ whole genome shotgun (WGS) entry which is preliminary data.</text>
</comment>
<organism evidence="1 2">
    <name type="scientific">Portunus trituberculatus</name>
    <name type="common">Swimming crab</name>
    <name type="synonym">Neptunus trituberculatus</name>
    <dbReference type="NCBI Taxonomy" id="210409"/>
    <lineage>
        <taxon>Eukaryota</taxon>
        <taxon>Metazoa</taxon>
        <taxon>Ecdysozoa</taxon>
        <taxon>Arthropoda</taxon>
        <taxon>Crustacea</taxon>
        <taxon>Multicrustacea</taxon>
        <taxon>Malacostraca</taxon>
        <taxon>Eumalacostraca</taxon>
        <taxon>Eucarida</taxon>
        <taxon>Decapoda</taxon>
        <taxon>Pleocyemata</taxon>
        <taxon>Brachyura</taxon>
        <taxon>Eubrachyura</taxon>
        <taxon>Portunoidea</taxon>
        <taxon>Portunidae</taxon>
        <taxon>Portuninae</taxon>
        <taxon>Portunus</taxon>
    </lineage>
</organism>